<dbReference type="Pfam" id="PF09650">
    <property type="entry name" value="PHA_gran_rgn"/>
    <property type="match status" value="1"/>
</dbReference>
<comment type="caution">
    <text evidence="1">The sequence shown here is derived from an EMBL/GenBank/DDBJ whole genome shotgun (WGS) entry which is preliminary data.</text>
</comment>
<evidence type="ECO:0000313" key="1">
    <source>
        <dbReference type="EMBL" id="EYF03261.1"/>
    </source>
</evidence>
<reference evidence="1 2" key="1">
    <citation type="submission" date="2013-05" db="EMBL/GenBank/DDBJ databases">
        <title>Genome assembly of Chondromyces apiculatus DSM 436.</title>
        <authorList>
            <person name="Sharma G."/>
            <person name="Khatri I."/>
            <person name="Kaur C."/>
            <person name="Mayilraj S."/>
            <person name="Subramanian S."/>
        </authorList>
    </citation>
    <scope>NUCLEOTIDE SEQUENCE [LARGE SCALE GENOMIC DNA]</scope>
    <source>
        <strain evidence="1 2">DSM 436</strain>
    </source>
</reference>
<dbReference type="Proteomes" id="UP000019678">
    <property type="component" value="Unassembled WGS sequence"/>
</dbReference>
<evidence type="ECO:0000313" key="2">
    <source>
        <dbReference type="Proteomes" id="UP000019678"/>
    </source>
</evidence>
<keyword evidence="2" id="KW-1185">Reference proteome</keyword>
<dbReference type="STRING" id="1192034.CAP_5765"/>
<dbReference type="OrthoDB" id="5519662at2"/>
<evidence type="ECO:0008006" key="3">
    <source>
        <dbReference type="Google" id="ProtNLM"/>
    </source>
</evidence>
<dbReference type="InterPro" id="IPR013433">
    <property type="entry name" value="PHA_gran_rgn"/>
</dbReference>
<name>A0A017T3X0_9BACT</name>
<sequence length="103" mass="11670">MKHVVEHDLDPETARRVTEKAFNSYKERFAEYSPTMNWSSDKRAEVGFSAKGISLKGAFELSPGKIEMDLDVPFLLKPFKGKAMSVIDEQIKHWIGEAKAGRI</sequence>
<dbReference type="EMBL" id="ASRX01000049">
    <property type="protein sequence ID" value="EYF03261.1"/>
    <property type="molecule type" value="Genomic_DNA"/>
</dbReference>
<dbReference type="AlphaFoldDB" id="A0A017T3X0"/>
<accession>A0A017T3X0</accession>
<proteinExistence type="predicted"/>
<protein>
    <recommendedName>
        <fullName evidence="3">Polyhydroxyalkanoic acid system protein</fullName>
    </recommendedName>
</protein>
<organism evidence="1 2">
    <name type="scientific">Chondromyces apiculatus DSM 436</name>
    <dbReference type="NCBI Taxonomy" id="1192034"/>
    <lineage>
        <taxon>Bacteria</taxon>
        <taxon>Pseudomonadati</taxon>
        <taxon>Myxococcota</taxon>
        <taxon>Polyangia</taxon>
        <taxon>Polyangiales</taxon>
        <taxon>Polyangiaceae</taxon>
        <taxon>Chondromyces</taxon>
    </lineage>
</organism>
<dbReference type="RefSeq" id="WP_044246427.1">
    <property type="nucleotide sequence ID" value="NZ_ASRX01000049.1"/>
</dbReference>
<gene>
    <name evidence="1" type="ORF">CAP_5765</name>
</gene>